<accession>A0A6N2SGR0</accession>
<gene>
    <name evidence="8" type="primary">bceB_2</name>
    <name evidence="8" type="ORF">BHLFYP23_02056</name>
</gene>
<dbReference type="AlphaFoldDB" id="A0A6N2SGR0"/>
<feature type="transmembrane region" description="Helical" evidence="6">
    <location>
        <begin position="108"/>
        <end position="137"/>
    </location>
</feature>
<dbReference type="InterPro" id="IPR003838">
    <property type="entry name" value="ABC3_permease_C"/>
</dbReference>
<keyword evidence="4 6" id="KW-1133">Transmembrane helix</keyword>
<dbReference type="GO" id="GO:0055085">
    <property type="term" value="P:transmembrane transport"/>
    <property type="evidence" value="ECO:0007669"/>
    <property type="project" value="UniProtKB-UniRule"/>
</dbReference>
<name>A0A6N2SGR0_BLAHA</name>
<feature type="transmembrane region" description="Helical" evidence="6">
    <location>
        <begin position="157"/>
        <end position="178"/>
    </location>
</feature>
<feature type="transmembrane region" description="Helical" evidence="6">
    <location>
        <begin position="635"/>
        <end position="657"/>
    </location>
</feature>
<feature type="transmembrane region" description="Helical" evidence="6">
    <location>
        <begin position="603"/>
        <end position="623"/>
    </location>
</feature>
<dbReference type="InterPro" id="IPR027022">
    <property type="entry name" value="ABC_permease_BceB-typ"/>
</dbReference>
<feature type="transmembrane region" description="Helical" evidence="6">
    <location>
        <begin position="57"/>
        <end position="79"/>
    </location>
</feature>
<comment type="subcellular location">
    <subcellularLocation>
        <location evidence="1 6">Cell membrane</location>
        <topology evidence="1 6">Multi-pass membrane protein</topology>
    </subcellularLocation>
</comment>
<evidence type="ECO:0000313" key="8">
    <source>
        <dbReference type="EMBL" id="VYS91401.1"/>
    </source>
</evidence>
<dbReference type="InterPro" id="IPR052536">
    <property type="entry name" value="ABC-4_Integral_Memb_Prot"/>
</dbReference>
<protein>
    <submittedName>
        <fullName evidence="8">Bacitracin export permease protein BceB</fullName>
    </submittedName>
</protein>
<dbReference type="EMBL" id="CACRSY010000008">
    <property type="protein sequence ID" value="VYS91401.1"/>
    <property type="molecule type" value="Genomic_DNA"/>
</dbReference>
<proteinExistence type="inferred from homology"/>
<feature type="domain" description="ABC3 transporter permease C-terminal" evidence="7">
    <location>
        <begin position="64"/>
        <end position="182"/>
    </location>
</feature>
<dbReference type="GO" id="GO:0005886">
    <property type="term" value="C:plasma membrane"/>
    <property type="evidence" value="ECO:0007669"/>
    <property type="project" value="UniProtKB-SubCell"/>
</dbReference>
<reference evidence="8" key="1">
    <citation type="submission" date="2019-11" db="EMBL/GenBank/DDBJ databases">
        <authorList>
            <person name="Feng L."/>
        </authorList>
    </citation>
    <scope>NUCLEOTIDE SEQUENCE</scope>
    <source>
        <strain evidence="8">BhanseniiLFYP23</strain>
    </source>
</reference>
<evidence type="ECO:0000256" key="6">
    <source>
        <dbReference type="PIRNR" id="PIRNR018968"/>
    </source>
</evidence>
<feature type="transmembrane region" description="Helical" evidence="6">
    <location>
        <begin position="17"/>
        <end position="37"/>
    </location>
</feature>
<feature type="transmembrane region" description="Helical" evidence="6">
    <location>
        <begin position="290"/>
        <end position="311"/>
    </location>
</feature>
<keyword evidence="6" id="KW-0813">Transport</keyword>
<evidence type="ECO:0000256" key="2">
    <source>
        <dbReference type="ARBA" id="ARBA00022475"/>
    </source>
</evidence>
<feature type="transmembrane region" description="Helical" evidence="6">
    <location>
        <begin position="545"/>
        <end position="568"/>
    </location>
</feature>
<feature type="transmembrane region" description="Helical" evidence="6">
    <location>
        <begin position="241"/>
        <end position="263"/>
    </location>
</feature>
<keyword evidence="3 6" id="KW-0812">Transmembrane</keyword>
<evidence type="ECO:0000256" key="1">
    <source>
        <dbReference type="ARBA" id="ARBA00004651"/>
    </source>
</evidence>
<dbReference type="Pfam" id="PF02687">
    <property type="entry name" value="FtsX"/>
    <property type="match status" value="1"/>
</dbReference>
<comment type="similarity">
    <text evidence="6">Belongs to the ABC-4 integral membrane protein family.</text>
</comment>
<keyword evidence="5 6" id="KW-0472">Membrane</keyword>
<evidence type="ECO:0000259" key="7">
    <source>
        <dbReference type="Pfam" id="PF02687"/>
    </source>
</evidence>
<evidence type="ECO:0000256" key="3">
    <source>
        <dbReference type="ARBA" id="ARBA00022692"/>
    </source>
</evidence>
<feature type="transmembrane region" description="Helical" evidence="6">
    <location>
        <begin position="199"/>
        <end position="221"/>
    </location>
</feature>
<organism evidence="8">
    <name type="scientific">Blautia hansenii</name>
    <name type="common">Ruminococcus hansenii</name>
    <dbReference type="NCBI Taxonomy" id="1322"/>
    <lineage>
        <taxon>Bacteria</taxon>
        <taxon>Bacillati</taxon>
        <taxon>Bacillota</taxon>
        <taxon>Clostridia</taxon>
        <taxon>Lachnospirales</taxon>
        <taxon>Lachnospiraceae</taxon>
        <taxon>Blautia</taxon>
    </lineage>
</organism>
<dbReference type="PANTHER" id="PTHR46795">
    <property type="entry name" value="ABC TRANSPORTER PERMEASE-RELATED-RELATED"/>
    <property type="match status" value="1"/>
</dbReference>
<keyword evidence="2 6" id="KW-1003">Cell membrane</keyword>
<evidence type="ECO:0000256" key="4">
    <source>
        <dbReference type="ARBA" id="ARBA00022989"/>
    </source>
</evidence>
<dbReference type="PIRSF" id="PIRSF018968">
    <property type="entry name" value="ABC_permease_BceB"/>
    <property type="match status" value="1"/>
</dbReference>
<sequence>MLFNLSGKNFKKSIRDYSVYFFTLILGVAVFYIFNAIETQTAMMEVTKAKAEIIDMMNSALEAVSIFVSFILGYLIVYASRFMLKKRKKEFAVYLTLGMKKTQISGMLWIETVFMGIISLGVGLLVGIGFSQFMSLFVSKIFEADLSKFVFTVSGKAIVKSVLYFFVIYIVVMILNTWEISRARLIRFLTAEKKKEKNFLKNPILSVLVFVLAWVILGYAYYNVTGNAQALTTEVDVFTQIILGIIGTFLVFWSVSGFFAAMAGKVSKVYYKGLNSFAVGEISNKLNSMVVSATIICLLLFMTVCIITSVFTRKAYKDKLVDEMAPMDISMEKFVAEDHKTIADVLKEKKITMDAFCDITEAYSLQSEEITNAAVLGDYLLENMDKYGQEYANVQVEVMKVQDYNRFAKIYHQKTYKLEEDEYLFVANQEGALQIFNKGLEANQEITFQGKKYYAKENVCQEGFVMMSYDKSNQGILLLPDEADLSQCKKYCNYIAANYKNDSKKFRTMVDEQISNNMKNSWEVPYPVVTATRSNIIDDSIGTSAMYIFLGMYLGISFLLSGAAILSLKVLSDAADSKDKYEILRKLGCEERKIRGVVWKQNSMFFGLPVLVAGIHSVFGIQVCNQLLSIYGEQSILPGLTAAVILVLLFYGGYFLIAQLCSLRIIRGEKI</sequence>
<dbReference type="PANTHER" id="PTHR46795:SF3">
    <property type="entry name" value="ABC TRANSPORTER PERMEASE"/>
    <property type="match status" value="1"/>
</dbReference>
<evidence type="ECO:0000256" key="5">
    <source>
        <dbReference type="ARBA" id="ARBA00023136"/>
    </source>
</evidence>
<dbReference type="RefSeq" id="WP_156342123.1">
    <property type="nucleotide sequence ID" value="NZ_CACRSY010000008.1"/>
</dbReference>